<evidence type="ECO:0000256" key="5">
    <source>
        <dbReference type="ARBA" id="ARBA00023136"/>
    </source>
</evidence>
<reference evidence="9 10" key="1">
    <citation type="submission" date="2018-12" db="EMBL/GenBank/DDBJ databases">
        <authorList>
            <consortium name="Pathogen Informatics"/>
        </authorList>
    </citation>
    <scope>NUCLEOTIDE SEQUENCE [LARGE SCALE GENOMIC DNA]</scope>
    <source>
        <strain evidence="9 10">NCTC9044</strain>
    </source>
</reference>
<evidence type="ECO:0000256" key="7">
    <source>
        <dbReference type="SAM" id="Phobius"/>
    </source>
</evidence>
<dbReference type="CDD" id="cd19407">
    <property type="entry name" value="Tar_Tsr_sensor"/>
    <property type="match status" value="1"/>
</dbReference>
<evidence type="ECO:0000256" key="2">
    <source>
        <dbReference type="ARBA" id="ARBA00022475"/>
    </source>
</evidence>
<keyword evidence="3 7" id="KW-0812">Transmembrane</keyword>
<proteinExistence type="predicted"/>
<keyword evidence="4 7" id="KW-1133">Transmembrane helix</keyword>
<organism evidence="9 10">
    <name type="scientific">Escherichia coli</name>
    <dbReference type="NCBI Taxonomy" id="562"/>
    <lineage>
        <taxon>Bacteria</taxon>
        <taxon>Pseudomonadati</taxon>
        <taxon>Pseudomonadota</taxon>
        <taxon>Gammaproteobacteria</taxon>
        <taxon>Enterobacterales</taxon>
        <taxon>Enterobacteriaceae</taxon>
        <taxon>Escherichia</taxon>
    </lineage>
</organism>
<keyword evidence="2" id="KW-1003">Cell membrane</keyword>
<dbReference type="InterPro" id="IPR035440">
    <property type="entry name" value="4HB_MCP_dom_sf"/>
</dbReference>
<feature type="transmembrane region" description="Helical" evidence="7">
    <location>
        <begin position="69"/>
        <end position="89"/>
    </location>
</feature>
<sequence length="110" mass="12640">MKNIKNYHTALTELIDYLDYGNTGAYFAQPTQGMQNAMGEAFAQYALSSEKLYRDIVTDNADDYRFAQWQLAVIALVVVLILLVAWYGIRPYVAYAAGKNYCSHSRNRRW</sequence>
<dbReference type="Pfam" id="PF02203">
    <property type="entry name" value="TarH"/>
    <property type="match status" value="1"/>
</dbReference>
<evidence type="ECO:0000256" key="4">
    <source>
        <dbReference type="ARBA" id="ARBA00022989"/>
    </source>
</evidence>
<keyword evidence="6" id="KW-0807">Transducer</keyword>
<feature type="domain" description="Chemotaxis methyl-accepting receptor Tar-related ligand-binding" evidence="8">
    <location>
        <begin position="6"/>
        <end position="46"/>
    </location>
</feature>
<dbReference type="InterPro" id="IPR003122">
    <property type="entry name" value="Tar_rcpt_lig-bd"/>
</dbReference>
<gene>
    <name evidence="9" type="primary">tar_2</name>
    <name evidence="9" type="ORF">NCTC9044_04809</name>
</gene>
<dbReference type="Gene3D" id="1.20.120.30">
    <property type="entry name" value="Aspartate receptor, ligand-binding domain"/>
    <property type="match status" value="1"/>
</dbReference>
<evidence type="ECO:0000259" key="8">
    <source>
        <dbReference type="Pfam" id="PF02203"/>
    </source>
</evidence>
<dbReference type="Proteomes" id="UP000271797">
    <property type="component" value="Chromosome"/>
</dbReference>
<name>A0A447XEA3_ECOLX</name>
<dbReference type="GO" id="GO:0005886">
    <property type="term" value="C:plasma membrane"/>
    <property type="evidence" value="ECO:0007669"/>
    <property type="project" value="UniProtKB-SubCell"/>
</dbReference>
<evidence type="ECO:0000313" key="10">
    <source>
        <dbReference type="Proteomes" id="UP000271797"/>
    </source>
</evidence>
<evidence type="ECO:0000256" key="1">
    <source>
        <dbReference type="ARBA" id="ARBA00004236"/>
    </source>
</evidence>
<protein>
    <submittedName>
        <fullName evidence="9">Methyl-accepting chemotaxis protein II</fullName>
    </submittedName>
</protein>
<keyword evidence="5 7" id="KW-0472">Membrane</keyword>
<evidence type="ECO:0000313" key="9">
    <source>
        <dbReference type="EMBL" id="VED13906.1"/>
    </source>
</evidence>
<dbReference type="AlphaFoldDB" id="A0A447XEA3"/>
<accession>A0A447XEA3</accession>
<evidence type="ECO:0000256" key="6">
    <source>
        <dbReference type="ARBA" id="ARBA00023224"/>
    </source>
</evidence>
<dbReference type="EMBL" id="LR134238">
    <property type="protein sequence ID" value="VED13906.1"/>
    <property type="molecule type" value="Genomic_DNA"/>
</dbReference>
<dbReference type="GO" id="GO:0007165">
    <property type="term" value="P:signal transduction"/>
    <property type="evidence" value="ECO:0007669"/>
    <property type="project" value="UniProtKB-KW"/>
</dbReference>
<evidence type="ECO:0000256" key="3">
    <source>
        <dbReference type="ARBA" id="ARBA00022692"/>
    </source>
</evidence>
<comment type="subcellular location">
    <subcellularLocation>
        <location evidence="1">Cell membrane</location>
    </subcellularLocation>
</comment>
<dbReference type="GO" id="GO:0006935">
    <property type="term" value="P:chemotaxis"/>
    <property type="evidence" value="ECO:0007669"/>
    <property type="project" value="InterPro"/>
</dbReference>
<dbReference type="SUPFAM" id="SSF47170">
    <property type="entry name" value="Aspartate receptor, ligand-binding domain"/>
    <property type="match status" value="1"/>
</dbReference>